<keyword evidence="2" id="KW-1185">Reference proteome</keyword>
<evidence type="ECO:0008006" key="3">
    <source>
        <dbReference type="Google" id="ProtNLM"/>
    </source>
</evidence>
<protein>
    <recommendedName>
        <fullName evidence="3">DUF3800 domain-containing protein</fullName>
    </recommendedName>
</protein>
<reference evidence="1 2" key="1">
    <citation type="submission" date="2011-08" db="EMBL/GenBank/DDBJ databases">
        <title>The genome of the obligate endobacterium of an arbuscular mycorrhizal fungus reveals an interphylum network of nutritional interactions.</title>
        <authorList>
            <person name="Ghignone S."/>
            <person name="Salvioli A."/>
            <person name="Anca I."/>
            <person name="Lumini E."/>
            <person name="Ortu G."/>
            <person name="Petiti L."/>
            <person name="Cruveiller S."/>
            <person name="Bianciotto V."/>
            <person name="Piffanelli P."/>
            <person name="Lanfranco L."/>
            <person name="Bonfante P."/>
        </authorList>
    </citation>
    <scope>NUCLEOTIDE SEQUENCE [LARGE SCALE GENOMIC DNA]</scope>
    <source>
        <strain evidence="1 2">BEG34</strain>
    </source>
</reference>
<dbReference type="eggNOG" id="ENOG5032QTU">
    <property type="taxonomic scope" value="Bacteria"/>
</dbReference>
<dbReference type="Pfam" id="PF12686">
    <property type="entry name" value="DUF3800"/>
    <property type="match status" value="1"/>
</dbReference>
<gene>
    <name evidence="1" type="ORF">CAGGBEG34_380012</name>
</gene>
<proteinExistence type="predicted"/>
<dbReference type="Proteomes" id="UP000054051">
    <property type="component" value="Unassembled WGS sequence"/>
</dbReference>
<comment type="caution">
    <text evidence="1">The sequence shown here is derived from an EMBL/GenBank/DDBJ whole genome shotgun (WGS) entry which is preliminary data.</text>
</comment>
<accession>G2JB76</accession>
<organism evidence="1 2">
    <name type="scientific">Candidatus Glomeribacter gigasporarum BEG34</name>
    <dbReference type="NCBI Taxonomy" id="1070319"/>
    <lineage>
        <taxon>Bacteria</taxon>
        <taxon>Pseudomonadati</taxon>
        <taxon>Pseudomonadota</taxon>
        <taxon>Betaproteobacteria</taxon>
        <taxon>Burkholderiales</taxon>
        <taxon>Burkholderiaceae</taxon>
        <taxon>Candidatus Glomeribacter</taxon>
    </lineage>
</organism>
<name>G2JB76_9BURK</name>
<dbReference type="EMBL" id="CAFB01000056">
    <property type="protein sequence ID" value="CCD30029.1"/>
    <property type="molecule type" value="Genomic_DNA"/>
</dbReference>
<dbReference type="InterPro" id="IPR024524">
    <property type="entry name" value="DUF3800"/>
</dbReference>
<evidence type="ECO:0000313" key="1">
    <source>
        <dbReference type="EMBL" id="CCD30029.1"/>
    </source>
</evidence>
<sequence>MSRSIIKFIINRIFSVINQSKKAIMHILFVDESGTPPPHNKASETHFFILGGIVILDSIWKKLAESLSAIKRQCKINGEIKWRYFAPEKPGAKPHSLSHLSIEQKEALRNWLYSVITAHKSIRLICVVVNVKKAYELTYVNNANDLYSLAYKQLTERFQYYVQDLERTVGQRIYGIIVCDHRAPRDDMRLRELHNRLMTNEYKGVTNYKNIIEGLFIAPSHLSVGIQFADMVAGAVFRAYNNKDTKFFNRIRDSFRTSEKGLIDGYGIVKIPLGDW</sequence>
<dbReference type="AlphaFoldDB" id="G2JB76"/>
<evidence type="ECO:0000313" key="2">
    <source>
        <dbReference type="Proteomes" id="UP000054051"/>
    </source>
</evidence>